<feature type="domain" description="C-type lectin" evidence="1">
    <location>
        <begin position="65"/>
        <end position="117"/>
    </location>
</feature>
<accession>A0A315WX45</accession>
<dbReference type="EMBL" id="NHOQ01000085">
    <property type="protein sequence ID" value="PWA33145.1"/>
    <property type="molecule type" value="Genomic_DNA"/>
</dbReference>
<evidence type="ECO:0000259" key="1">
    <source>
        <dbReference type="PROSITE" id="PS50041"/>
    </source>
</evidence>
<dbReference type="Gene3D" id="3.10.100.10">
    <property type="entry name" value="Mannose-Binding Protein A, subunit A"/>
    <property type="match status" value="1"/>
</dbReference>
<dbReference type="InterPro" id="IPR001304">
    <property type="entry name" value="C-type_lectin-like"/>
</dbReference>
<evidence type="ECO:0000313" key="2">
    <source>
        <dbReference type="EMBL" id="PWA33145.1"/>
    </source>
</evidence>
<gene>
    <name evidence="2" type="ORF">CCH79_00018712</name>
</gene>
<reference evidence="2 3" key="1">
    <citation type="journal article" date="2018" name="G3 (Bethesda)">
        <title>A High-Quality Reference Genome for the Invasive Mosquitofish Gambusia affinis Using a Chicago Library.</title>
        <authorList>
            <person name="Hoffberg S.L."/>
            <person name="Troendle N.J."/>
            <person name="Glenn T.C."/>
            <person name="Mahmud O."/>
            <person name="Louha S."/>
            <person name="Chalopin D."/>
            <person name="Bennetzen J.L."/>
            <person name="Mauricio R."/>
        </authorList>
    </citation>
    <scope>NUCLEOTIDE SEQUENCE [LARGE SCALE GENOMIC DNA]</scope>
    <source>
        <strain evidence="2">NE01/NJP1002.9</strain>
        <tissue evidence="2">Muscle</tissue>
    </source>
</reference>
<protein>
    <recommendedName>
        <fullName evidence="1">C-type lectin domain-containing protein</fullName>
    </recommendedName>
</protein>
<sequence>MNWVFGAHMLRSVKSYFDRVQVGAHDDLMEGSGQFGRQLRFLLQTLRLCVAACMSGVIPYCGDPWVWSDGADSSLRNWLPGTSVWSASADSCGALLKNESGTWGELDCTETHPFLCSCLPETKHMHFKVRVNLQNSALDIKDPAVQDGILEQMKLRLRKTGAEDVQLRWRKQSDGNIFDKETP</sequence>
<name>A0A315WX45_GAMAF</name>
<proteinExistence type="predicted"/>
<dbReference type="PROSITE" id="PS50041">
    <property type="entry name" value="C_TYPE_LECTIN_2"/>
    <property type="match status" value="1"/>
</dbReference>
<dbReference type="InterPro" id="IPR016187">
    <property type="entry name" value="CTDL_fold"/>
</dbReference>
<dbReference type="Pfam" id="PF00059">
    <property type="entry name" value="Lectin_C"/>
    <property type="match status" value="1"/>
</dbReference>
<keyword evidence="3" id="KW-1185">Reference proteome</keyword>
<dbReference type="InterPro" id="IPR016186">
    <property type="entry name" value="C-type_lectin-like/link_sf"/>
</dbReference>
<organism evidence="2 3">
    <name type="scientific">Gambusia affinis</name>
    <name type="common">Western mosquitofish</name>
    <name type="synonym">Heterandria affinis</name>
    <dbReference type="NCBI Taxonomy" id="33528"/>
    <lineage>
        <taxon>Eukaryota</taxon>
        <taxon>Metazoa</taxon>
        <taxon>Chordata</taxon>
        <taxon>Craniata</taxon>
        <taxon>Vertebrata</taxon>
        <taxon>Euteleostomi</taxon>
        <taxon>Actinopterygii</taxon>
        <taxon>Neopterygii</taxon>
        <taxon>Teleostei</taxon>
        <taxon>Neoteleostei</taxon>
        <taxon>Acanthomorphata</taxon>
        <taxon>Ovalentaria</taxon>
        <taxon>Atherinomorphae</taxon>
        <taxon>Cyprinodontiformes</taxon>
        <taxon>Poeciliidae</taxon>
        <taxon>Poeciliinae</taxon>
        <taxon>Gambusia</taxon>
    </lineage>
</organism>
<dbReference type="Proteomes" id="UP000250572">
    <property type="component" value="Unassembled WGS sequence"/>
</dbReference>
<dbReference type="AlphaFoldDB" id="A0A315WX45"/>
<evidence type="ECO:0000313" key="3">
    <source>
        <dbReference type="Proteomes" id="UP000250572"/>
    </source>
</evidence>
<dbReference type="SUPFAM" id="SSF56436">
    <property type="entry name" value="C-type lectin-like"/>
    <property type="match status" value="1"/>
</dbReference>
<comment type="caution">
    <text evidence="2">The sequence shown here is derived from an EMBL/GenBank/DDBJ whole genome shotgun (WGS) entry which is preliminary data.</text>
</comment>